<dbReference type="HOGENOM" id="CLU_048246_0_0_5"/>
<dbReference type="Gene3D" id="1.10.3210.10">
    <property type="entry name" value="Hypothetical protein af1432"/>
    <property type="match status" value="1"/>
</dbReference>
<dbReference type="KEGG" id="mag:amb2955"/>
<dbReference type="PANTHER" id="PTHR33525">
    <property type="match status" value="1"/>
</dbReference>
<dbReference type="EMBL" id="AP007255">
    <property type="protein sequence ID" value="BAE51759.1"/>
    <property type="molecule type" value="Genomic_DNA"/>
</dbReference>
<organism evidence="4 5">
    <name type="scientific">Paramagnetospirillum magneticum (strain ATCC 700264 / AMB-1)</name>
    <name type="common">Magnetospirillum magneticum</name>
    <dbReference type="NCBI Taxonomy" id="342108"/>
    <lineage>
        <taxon>Bacteria</taxon>
        <taxon>Pseudomonadati</taxon>
        <taxon>Pseudomonadota</taxon>
        <taxon>Alphaproteobacteria</taxon>
        <taxon>Rhodospirillales</taxon>
        <taxon>Magnetospirillaceae</taxon>
        <taxon>Paramagnetospirillum</taxon>
    </lineage>
</organism>
<dbReference type="RefSeq" id="WP_011385332.1">
    <property type="nucleotide sequence ID" value="NC_007626.1"/>
</dbReference>
<dbReference type="SMART" id="SM00448">
    <property type="entry name" value="REC"/>
    <property type="match status" value="1"/>
</dbReference>
<feature type="domain" description="Response regulatory" evidence="2">
    <location>
        <begin position="6"/>
        <end position="122"/>
    </location>
</feature>
<name>Q2W316_PARM1</name>
<feature type="domain" description="HDOD" evidence="3">
    <location>
        <begin position="143"/>
        <end position="340"/>
    </location>
</feature>
<protein>
    <submittedName>
        <fullName evidence="4">Response regulator containing a CheY-like receiver domain and an HTH DNA-binding domain</fullName>
    </submittedName>
</protein>
<dbReference type="GO" id="GO:0003677">
    <property type="term" value="F:DNA binding"/>
    <property type="evidence" value="ECO:0007669"/>
    <property type="project" value="UniProtKB-KW"/>
</dbReference>
<proteinExistence type="predicted"/>
<gene>
    <name evidence="4" type="ordered locus">amb2955</name>
</gene>
<sequence length="407" mass="43989">MTEMLRVLFVDDESHILRGLRRSMAGLDDRWNMTFCTSGAEALELMEHEAPFDVVVSDMRMPAMDGAEFLGIVRQRHPETIRVILSGYAETESILRTVGPAHLYLAKPCSAEVLYEAVSRPLSLKRLLSTPKLRALLTGLNNLPSLPDLFFKLDAELRSPQCSTKSVAALIDKDMAMTAELLRLTNSAYFTVAAPVTTTLQAVRTIGLETIQILVLQMGIFRQFAGSASVAPLLEGLTRYCLTIARLAEGVALSISPDGPAAKLAHCAALLSRIGMLVLVDAYPQEYGQLVTETSADPSRLLQAEEKAFGANHAQVGAYLLGLWGFPHQMVEAVAFASIPSASSVYDNDALTALHAAMGLGPSLGSCLPEGTQDPPGLDMAYLIEARKDGLVADWRQLASDLSEKVT</sequence>
<dbReference type="InterPro" id="IPR052340">
    <property type="entry name" value="RNase_Y/CdgJ"/>
</dbReference>
<dbReference type="CDD" id="cd17569">
    <property type="entry name" value="REC_HupR-like"/>
    <property type="match status" value="1"/>
</dbReference>
<dbReference type="PIRSF" id="PIRSF036883">
    <property type="entry name" value="RR_HD-GYP_mod"/>
    <property type="match status" value="1"/>
</dbReference>
<dbReference type="STRING" id="342108.amb2955"/>
<dbReference type="InterPro" id="IPR013976">
    <property type="entry name" value="HDOD"/>
</dbReference>
<dbReference type="SUPFAM" id="SSF109604">
    <property type="entry name" value="HD-domain/PDEase-like"/>
    <property type="match status" value="1"/>
</dbReference>
<accession>Q2W316</accession>
<dbReference type="PANTHER" id="PTHR33525:SF6">
    <property type="entry name" value="HDOD DOMAIN-CONTAINING PROTEIN"/>
    <property type="match status" value="1"/>
</dbReference>
<evidence type="ECO:0000259" key="2">
    <source>
        <dbReference type="PROSITE" id="PS50110"/>
    </source>
</evidence>
<dbReference type="InterPro" id="IPR011006">
    <property type="entry name" value="CheY-like_superfamily"/>
</dbReference>
<evidence type="ECO:0000256" key="1">
    <source>
        <dbReference type="PROSITE-ProRule" id="PRU00169"/>
    </source>
</evidence>
<dbReference type="Proteomes" id="UP000007058">
    <property type="component" value="Chromosome"/>
</dbReference>
<dbReference type="InterPro" id="IPR001789">
    <property type="entry name" value="Sig_transdc_resp-reg_receiver"/>
</dbReference>
<keyword evidence="5" id="KW-1185">Reference proteome</keyword>
<dbReference type="AlphaFoldDB" id="Q2W316"/>
<evidence type="ECO:0000313" key="4">
    <source>
        <dbReference type="EMBL" id="BAE51759.1"/>
    </source>
</evidence>
<reference evidence="4 5" key="1">
    <citation type="journal article" date="2005" name="DNA Res.">
        <title>Complete genome sequence of the facultative anaerobic magnetotactic bacterium Magnetospirillum sp. strain AMB-1.</title>
        <authorList>
            <person name="Matsunaga T."/>
            <person name="Okamura Y."/>
            <person name="Fukuda Y."/>
            <person name="Wahyudi A.T."/>
            <person name="Murase Y."/>
            <person name="Takeyama H."/>
        </authorList>
    </citation>
    <scope>NUCLEOTIDE SEQUENCE [LARGE SCALE GENOMIC DNA]</scope>
    <source>
        <strain evidence="5">ATCC 700264 / AMB-1</strain>
    </source>
</reference>
<feature type="modified residue" description="4-aspartylphosphate" evidence="1">
    <location>
        <position position="58"/>
    </location>
</feature>
<dbReference type="Pfam" id="PF00072">
    <property type="entry name" value="Response_reg"/>
    <property type="match status" value="1"/>
</dbReference>
<dbReference type="PROSITE" id="PS50110">
    <property type="entry name" value="RESPONSE_REGULATORY"/>
    <property type="match status" value="1"/>
</dbReference>
<evidence type="ECO:0000313" key="5">
    <source>
        <dbReference type="Proteomes" id="UP000007058"/>
    </source>
</evidence>
<dbReference type="Pfam" id="PF08668">
    <property type="entry name" value="HDOD"/>
    <property type="match status" value="1"/>
</dbReference>
<dbReference type="InterPro" id="IPR014626">
    <property type="entry name" value="Sig_transdc_resp-reg_put"/>
</dbReference>
<dbReference type="PROSITE" id="PS51833">
    <property type="entry name" value="HDOD"/>
    <property type="match status" value="1"/>
</dbReference>
<dbReference type="Gene3D" id="3.40.50.2300">
    <property type="match status" value="1"/>
</dbReference>
<evidence type="ECO:0000259" key="3">
    <source>
        <dbReference type="PROSITE" id="PS51833"/>
    </source>
</evidence>
<dbReference type="GO" id="GO:0000160">
    <property type="term" value="P:phosphorelay signal transduction system"/>
    <property type="evidence" value="ECO:0007669"/>
    <property type="project" value="InterPro"/>
</dbReference>
<keyword evidence="1" id="KW-0597">Phosphoprotein</keyword>
<dbReference type="SUPFAM" id="SSF52172">
    <property type="entry name" value="CheY-like"/>
    <property type="match status" value="1"/>
</dbReference>